<dbReference type="RefSeq" id="WP_317083564.1">
    <property type="nucleotide sequence ID" value="NZ_CP136594.1"/>
</dbReference>
<dbReference type="Proteomes" id="UP001302429">
    <property type="component" value="Chromosome"/>
</dbReference>
<gene>
    <name evidence="4" type="ORF">RB602_05155</name>
</gene>
<dbReference type="InterPro" id="IPR001647">
    <property type="entry name" value="HTH_TetR"/>
</dbReference>
<dbReference type="Gene3D" id="1.10.357.10">
    <property type="entry name" value="Tetracycline Repressor, domain 2"/>
    <property type="match status" value="1"/>
</dbReference>
<evidence type="ECO:0000259" key="3">
    <source>
        <dbReference type="PROSITE" id="PS50977"/>
    </source>
</evidence>
<dbReference type="PANTHER" id="PTHR30055">
    <property type="entry name" value="HTH-TYPE TRANSCRIPTIONAL REGULATOR RUTR"/>
    <property type="match status" value="1"/>
</dbReference>
<evidence type="ECO:0000256" key="2">
    <source>
        <dbReference type="PROSITE-ProRule" id="PRU00335"/>
    </source>
</evidence>
<protein>
    <submittedName>
        <fullName evidence="4">TetR/AcrR family transcriptional regulator</fullName>
    </submittedName>
</protein>
<dbReference type="EMBL" id="CP136594">
    <property type="protein sequence ID" value="WOE76104.1"/>
    <property type="molecule type" value="Genomic_DNA"/>
</dbReference>
<dbReference type="InterPro" id="IPR050109">
    <property type="entry name" value="HTH-type_TetR-like_transc_reg"/>
</dbReference>
<dbReference type="PROSITE" id="PS01081">
    <property type="entry name" value="HTH_TETR_1"/>
    <property type="match status" value="1"/>
</dbReference>
<dbReference type="PANTHER" id="PTHR30055:SF222">
    <property type="entry name" value="REGULATORY PROTEIN"/>
    <property type="match status" value="1"/>
</dbReference>
<reference evidence="4 5" key="1">
    <citation type="submission" date="2023-10" db="EMBL/GenBank/DDBJ databases">
        <title>Complete genome sequence of a Sphingomonadaceae bacterium.</title>
        <authorList>
            <person name="Yan C."/>
        </authorList>
    </citation>
    <scope>NUCLEOTIDE SEQUENCE [LARGE SCALE GENOMIC DNA]</scope>
    <source>
        <strain evidence="4 5">SCSIO 66989</strain>
    </source>
</reference>
<proteinExistence type="predicted"/>
<dbReference type="PRINTS" id="PR00455">
    <property type="entry name" value="HTHTETR"/>
</dbReference>
<name>A0AA97F853_9SPHN</name>
<dbReference type="AlphaFoldDB" id="A0AA97F853"/>
<organism evidence="4 5">
    <name type="scientific">Alterisphingorhabdus coralli</name>
    <dbReference type="NCBI Taxonomy" id="3071408"/>
    <lineage>
        <taxon>Bacteria</taxon>
        <taxon>Pseudomonadati</taxon>
        <taxon>Pseudomonadota</taxon>
        <taxon>Alphaproteobacteria</taxon>
        <taxon>Sphingomonadales</taxon>
        <taxon>Sphingomonadaceae</taxon>
        <taxon>Alterisphingorhabdus (ex Yan et al. 2024)</taxon>
    </lineage>
</organism>
<evidence type="ECO:0000256" key="1">
    <source>
        <dbReference type="ARBA" id="ARBA00023125"/>
    </source>
</evidence>
<dbReference type="PROSITE" id="PS50977">
    <property type="entry name" value="HTH_TETR_2"/>
    <property type="match status" value="1"/>
</dbReference>
<evidence type="ECO:0000313" key="4">
    <source>
        <dbReference type="EMBL" id="WOE76104.1"/>
    </source>
</evidence>
<feature type="DNA-binding region" description="H-T-H motif" evidence="2">
    <location>
        <begin position="24"/>
        <end position="43"/>
    </location>
</feature>
<dbReference type="SUPFAM" id="SSF46689">
    <property type="entry name" value="Homeodomain-like"/>
    <property type="match status" value="1"/>
</dbReference>
<feature type="domain" description="HTH tetR-type" evidence="3">
    <location>
        <begin position="2"/>
        <end position="61"/>
    </location>
</feature>
<keyword evidence="1 2" id="KW-0238">DNA-binding</keyword>
<dbReference type="GO" id="GO:0003677">
    <property type="term" value="F:DNA binding"/>
    <property type="evidence" value="ECO:0007669"/>
    <property type="project" value="UniProtKB-UniRule"/>
</dbReference>
<dbReference type="Pfam" id="PF00440">
    <property type="entry name" value="TetR_N"/>
    <property type="match status" value="1"/>
</dbReference>
<dbReference type="KEGG" id="acoa:RB602_05155"/>
<dbReference type="InterPro" id="IPR023772">
    <property type="entry name" value="DNA-bd_HTH_TetR-type_CS"/>
</dbReference>
<accession>A0AA97F853</accession>
<dbReference type="InterPro" id="IPR009057">
    <property type="entry name" value="Homeodomain-like_sf"/>
</dbReference>
<keyword evidence="5" id="KW-1185">Reference proteome</keyword>
<sequence length="180" mass="19221">MSERKTQIIHAATSLFLAEGVGVSTASIAKAAGVSNGTLFNAFATKQALIDAIYLAAKSAMFAAVPHSGSDSFTRAHLLENWRGYLAWARANPEERAIMHLLLEAGLTSAETQAQVDQLAKPSADWIQTALDTGVIRGPNAGFVGKLIFFQLDLVITENLHSEEADLAFDMLCTSIGLKS</sequence>
<evidence type="ECO:0000313" key="5">
    <source>
        <dbReference type="Proteomes" id="UP001302429"/>
    </source>
</evidence>